<dbReference type="Gene3D" id="3.40.50.300">
    <property type="entry name" value="P-loop containing nucleotide triphosphate hydrolases"/>
    <property type="match status" value="1"/>
</dbReference>
<accession>A0A1H1G0F1</accession>
<organism evidence="2 3">
    <name type="scientific">Natronobacterium texcoconense</name>
    <dbReference type="NCBI Taxonomy" id="1095778"/>
    <lineage>
        <taxon>Archaea</taxon>
        <taxon>Methanobacteriati</taxon>
        <taxon>Methanobacteriota</taxon>
        <taxon>Stenosarchaea group</taxon>
        <taxon>Halobacteria</taxon>
        <taxon>Halobacteriales</taxon>
        <taxon>Natrialbaceae</taxon>
        <taxon>Natronobacterium</taxon>
    </lineage>
</organism>
<protein>
    <submittedName>
        <fullName evidence="2">Uncharacterized protein</fullName>
    </submittedName>
</protein>
<dbReference type="OrthoDB" id="359367at2157"/>
<dbReference type="Proteomes" id="UP000198848">
    <property type="component" value="Unassembled WGS sequence"/>
</dbReference>
<reference evidence="3" key="1">
    <citation type="submission" date="2016-10" db="EMBL/GenBank/DDBJ databases">
        <authorList>
            <person name="Varghese N."/>
            <person name="Submissions S."/>
        </authorList>
    </citation>
    <scope>NUCLEOTIDE SEQUENCE [LARGE SCALE GENOMIC DNA]</scope>
    <source>
        <strain evidence="3">DSM 24767</strain>
    </source>
</reference>
<evidence type="ECO:0000256" key="1">
    <source>
        <dbReference type="SAM" id="MobiDB-lite"/>
    </source>
</evidence>
<proteinExistence type="predicted"/>
<dbReference type="STRING" id="1095778.SAMN04489842_2199"/>
<feature type="compositionally biased region" description="Polar residues" evidence="1">
    <location>
        <begin position="1"/>
        <end position="17"/>
    </location>
</feature>
<keyword evidence="3" id="KW-1185">Reference proteome</keyword>
<dbReference type="InterPro" id="IPR027417">
    <property type="entry name" value="P-loop_NTPase"/>
</dbReference>
<dbReference type="AlphaFoldDB" id="A0A1H1G0F1"/>
<name>A0A1H1G0F1_NATTX</name>
<evidence type="ECO:0000313" key="2">
    <source>
        <dbReference type="EMBL" id="SDR06671.1"/>
    </source>
</evidence>
<feature type="region of interest" description="Disordered" evidence="1">
    <location>
        <begin position="137"/>
        <end position="157"/>
    </location>
</feature>
<evidence type="ECO:0000313" key="3">
    <source>
        <dbReference type="Proteomes" id="UP000198848"/>
    </source>
</evidence>
<dbReference type="RefSeq" id="WP_090381515.1">
    <property type="nucleotide sequence ID" value="NZ_FNLC01000002.1"/>
</dbReference>
<gene>
    <name evidence="2" type="ORF">SAMN04489842_2199</name>
</gene>
<feature type="region of interest" description="Disordered" evidence="1">
    <location>
        <begin position="1"/>
        <end position="28"/>
    </location>
</feature>
<sequence>MLEESPQQSNGTSSQFAVEQPSRGADRNRNALAEGVDRASEDILLPSLENGITLLDIEGDRGVAILQSLAVDHLLVNDGPAFWVDANGYATTTSLGRLAPSRRLLDRIHVARGFTPYQHYGALCDLPVAVNRYVREETAESTTSRRSSTHSDQQGGVHMPSLIVAPALDARYRSADALGAEQARTLQARALARLTAYAEGYDVPVLVTRTAPDEFTEPIETAATHHLRCEQTRMGPRFVGEEFETLVYPVEGGSYYQTTFAYWREILETRASQLGLQPASPEPVADEDGIGHGTMADGTSTSLTADPMLDAWTAVSGTRG</sequence>
<dbReference type="EMBL" id="FNLC01000002">
    <property type="protein sequence ID" value="SDR06671.1"/>
    <property type="molecule type" value="Genomic_DNA"/>
</dbReference>